<organism evidence="1">
    <name type="scientific">Arundo donax</name>
    <name type="common">Giant reed</name>
    <name type="synonym">Donax arundinaceus</name>
    <dbReference type="NCBI Taxonomy" id="35708"/>
    <lineage>
        <taxon>Eukaryota</taxon>
        <taxon>Viridiplantae</taxon>
        <taxon>Streptophyta</taxon>
        <taxon>Embryophyta</taxon>
        <taxon>Tracheophyta</taxon>
        <taxon>Spermatophyta</taxon>
        <taxon>Magnoliopsida</taxon>
        <taxon>Liliopsida</taxon>
        <taxon>Poales</taxon>
        <taxon>Poaceae</taxon>
        <taxon>PACMAD clade</taxon>
        <taxon>Arundinoideae</taxon>
        <taxon>Arundineae</taxon>
        <taxon>Arundo</taxon>
    </lineage>
</organism>
<sequence length="38" mass="4564">MRPLICIPRRLDLSLQQFTIKTLGFLPRAWHAIPFINW</sequence>
<reference evidence="1" key="2">
    <citation type="journal article" date="2015" name="Data Brief">
        <title>Shoot transcriptome of the giant reed, Arundo donax.</title>
        <authorList>
            <person name="Barrero R.A."/>
            <person name="Guerrero F.D."/>
            <person name="Moolhuijzen P."/>
            <person name="Goolsby J.A."/>
            <person name="Tidwell J."/>
            <person name="Bellgard S.E."/>
            <person name="Bellgard M.I."/>
        </authorList>
    </citation>
    <scope>NUCLEOTIDE SEQUENCE</scope>
    <source>
        <tissue evidence="1">Shoot tissue taken approximately 20 cm above the soil surface</tissue>
    </source>
</reference>
<evidence type="ECO:0000313" key="1">
    <source>
        <dbReference type="EMBL" id="JAE02521.1"/>
    </source>
</evidence>
<reference evidence="1" key="1">
    <citation type="submission" date="2014-09" db="EMBL/GenBank/DDBJ databases">
        <authorList>
            <person name="Magalhaes I.L.F."/>
            <person name="Oliveira U."/>
            <person name="Santos F.R."/>
            <person name="Vidigal T.H.D.A."/>
            <person name="Brescovit A.D."/>
            <person name="Santos A.J."/>
        </authorList>
    </citation>
    <scope>NUCLEOTIDE SEQUENCE</scope>
    <source>
        <tissue evidence="1">Shoot tissue taken approximately 20 cm above the soil surface</tissue>
    </source>
</reference>
<accession>A0A0A9EXA7</accession>
<dbReference type="EMBL" id="GBRH01195375">
    <property type="protein sequence ID" value="JAE02521.1"/>
    <property type="molecule type" value="Transcribed_RNA"/>
</dbReference>
<name>A0A0A9EXA7_ARUDO</name>
<protein>
    <submittedName>
        <fullName evidence="1">Uncharacterized protein</fullName>
    </submittedName>
</protein>
<dbReference type="AlphaFoldDB" id="A0A0A9EXA7"/>
<proteinExistence type="predicted"/>